<feature type="domain" description="DNA-directed DNA polymerase family B multifunctional" evidence="5">
    <location>
        <begin position="167"/>
        <end position="351"/>
    </location>
</feature>
<name>A0AAD4BQ52_BOLED</name>
<dbReference type="PANTHER" id="PTHR45812:SF1">
    <property type="entry name" value="DNA POLYMERASE ZETA CATALYTIC SUBUNIT"/>
    <property type="match status" value="1"/>
</dbReference>
<sequence>MEVFGTRGSYARRKQDEIVALHYALGTDDLHSGLLDQGILVVDSPQLNPHRLHDYSLEVFSDELDLINRIIDIIVNVDLDILGRSPLDDADAMLTFTGLDVAELMARNDDHFQGHWPTCVQCLENMRSEQTLGSYTFENVAFQLLRKKVPRYTPATLTAWYNSESPVHTARACTVTITAMSPAPIKLKIEKVYVPRVLMAKKRYVGFQYETPDETEPTFNAKGIETVRRDGVPAQAKMTETCFKILFRTQNLSEVKNSCYKTWSKILRNRISLQNFIFAKEVRMGTYSDKVPPPPGVAVAARRILQNENDEPQYGECRAITPEEVLANRQLRIDAPYYITKVLIPPLERIFNFVGADVRAWYDEMPKTTTVDEQDPLAHSPRKRPPVHTNRFKIDEHFQSARCMTCRCTARDGIYEACLPTFK</sequence>
<evidence type="ECO:0000313" key="6">
    <source>
        <dbReference type="EMBL" id="KAF8436352.1"/>
    </source>
</evidence>
<dbReference type="GO" id="GO:0016035">
    <property type="term" value="C:zeta DNA polymerase complex"/>
    <property type="evidence" value="ECO:0007669"/>
    <property type="project" value="InterPro"/>
</dbReference>
<dbReference type="GO" id="GO:0003887">
    <property type="term" value="F:DNA-directed DNA polymerase activity"/>
    <property type="evidence" value="ECO:0007669"/>
    <property type="project" value="UniProtKB-KW"/>
</dbReference>
<evidence type="ECO:0000313" key="7">
    <source>
        <dbReference type="Proteomes" id="UP001194468"/>
    </source>
</evidence>
<dbReference type="Proteomes" id="UP001194468">
    <property type="component" value="Unassembled WGS sequence"/>
</dbReference>
<keyword evidence="7" id="KW-1185">Reference proteome</keyword>
<dbReference type="GO" id="GO:0003677">
    <property type="term" value="F:DNA binding"/>
    <property type="evidence" value="ECO:0007669"/>
    <property type="project" value="InterPro"/>
</dbReference>
<dbReference type="Pfam" id="PF00136">
    <property type="entry name" value="DNA_pol_B"/>
    <property type="match status" value="1"/>
</dbReference>
<dbReference type="InterPro" id="IPR023211">
    <property type="entry name" value="DNA_pol_palm_dom_sf"/>
</dbReference>
<dbReference type="InterPro" id="IPR006134">
    <property type="entry name" value="DNA-dir_DNA_pol_B_multi_dom"/>
</dbReference>
<keyword evidence="3" id="KW-0548">Nucleotidyltransferase</keyword>
<dbReference type="InterPro" id="IPR043502">
    <property type="entry name" value="DNA/RNA_pol_sf"/>
</dbReference>
<reference evidence="6" key="2">
    <citation type="journal article" date="2020" name="Nat. Commun.">
        <title>Large-scale genome sequencing of mycorrhizal fungi provides insights into the early evolution of symbiotic traits.</title>
        <authorList>
            <person name="Miyauchi S."/>
            <person name="Kiss E."/>
            <person name="Kuo A."/>
            <person name="Drula E."/>
            <person name="Kohler A."/>
            <person name="Sanchez-Garcia M."/>
            <person name="Morin E."/>
            <person name="Andreopoulos B."/>
            <person name="Barry K.W."/>
            <person name="Bonito G."/>
            <person name="Buee M."/>
            <person name="Carver A."/>
            <person name="Chen C."/>
            <person name="Cichocki N."/>
            <person name="Clum A."/>
            <person name="Culley D."/>
            <person name="Crous P.W."/>
            <person name="Fauchery L."/>
            <person name="Girlanda M."/>
            <person name="Hayes R.D."/>
            <person name="Keri Z."/>
            <person name="LaButti K."/>
            <person name="Lipzen A."/>
            <person name="Lombard V."/>
            <person name="Magnuson J."/>
            <person name="Maillard F."/>
            <person name="Murat C."/>
            <person name="Nolan M."/>
            <person name="Ohm R.A."/>
            <person name="Pangilinan J."/>
            <person name="Pereira M.F."/>
            <person name="Perotto S."/>
            <person name="Peter M."/>
            <person name="Pfister S."/>
            <person name="Riley R."/>
            <person name="Sitrit Y."/>
            <person name="Stielow J.B."/>
            <person name="Szollosi G."/>
            <person name="Zifcakova L."/>
            <person name="Stursova M."/>
            <person name="Spatafora J.W."/>
            <person name="Tedersoo L."/>
            <person name="Vaario L.M."/>
            <person name="Yamada A."/>
            <person name="Yan M."/>
            <person name="Wang P."/>
            <person name="Xu J."/>
            <person name="Bruns T."/>
            <person name="Baldrian P."/>
            <person name="Vilgalys R."/>
            <person name="Dunand C."/>
            <person name="Henrissat B."/>
            <person name="Grigoriev I.V."/>
            <person name="Hibbett D."/>
            <person name="Nagy L.G."/>
            <person name="Martin F.M."/>
        </authorList>
    </citation>
    <scope>NUCLEOTIDE SEQUENCE</scope>
    <source>
        <strain evidence="6">BED1</strain>
    </source>
</reference>
<dbReference type="Gene3D" id="1.10.132.60">
    <property type="entry name" value="DNA polymerase family B, C-terminal domain"/>
    <property type="match status" value="1"/>
</dbReference>
<dbReference type="PANTHER" id="PTHR45812">
    <property type="entry name" value="DNA POLYMERASE ZETA CATALYTIC SUBUNIT"/>
    <property type="match status" value="1"/>
</dbReference>
<dbReference type="GO" id="GO:0000724">
    <property type="term" value="P:double-strand break repair via homologous recombination"/>
    <property type="evidence" value="ECO:0007669"/>
    <property type="project" value="TreeGrafter"/>
</dbReference>
<protein>
    <recommendedName>
        <fullName evidence="1">DNA-directed DNA polymerase</fullName>
        <ecNumber evidence="1">2.7.7.7</ecNumber>
    </recommendedName>
</protein>
<keyword evidence="2" id="KW-0808">Transferase</keyword>
<evidence type="ECO:0000256" key="2">
    <source>
        <dbReference type="ARBA" id="ARBA00022679"/>
    </source>
</evidence>
<dbReference type="Gene3D" id="3.90.1600.10">
    <property type="entry name" value="Palm domain of DNA polymerase"/>
    <property type="match status" value="1"/>
</dbReference>
<evidence type="ECO:0000256" key="1">
    <source>
        <dbReference type="ARBA" id="ARBA00012417"/>
    </source>
</evidence>
<dbReference type="InterPro" id="IPR030559">
    <property type="entry name" value="PolZ_Rev3"/>
</dbReference>
<dbReference type="SUPFAM" id="SSF53098">
    <property type="entry name" value="Ribonuclease H-like"/>
    <property type="match status" value="1"/>
</dbReference>
<dbReference type="EMBL" id="WHUW01000022">
    <property type="protein sequence ID" value="KAF8436352.1"/>
    <property type="molecule type" value="Genomic_DNA"/>
</dbReference>
<gene>
    <name evidence="6" type="ORF">L210DRAFT_3762391</name>
</gene>
<accession>A0AAD4BQ52</accession>
<dbReference type="InterPro" id="IPR012337">
    <property type="entry name" value="RNaseH-like_sf"/>
</dbReference>
<organism evidence="6 7">
    <name type="scientific">Boletus edulis BED1</name>
    <dbReference type="NCBI Taxonomy" id="1328754"/>
    <lineage>
        <taxon>Eukaryota</taxon>
        <taxon>Fungi</taxon>
        <taxon>Dikarya</taxon>
        <taxon>Basidiomycota</taxon>
        <taxon>Agaricomycotina</taxon>
        <taxon>Agaricomycetes</taxon>
        <taxon>Agaricomycetidae</taxon>
        <taxon>Boletales</taxon>
        <taxon>Boletineae</taxon>
        <taxon>Boletaceae</taxon>
        <taxon>Boletoideae</taxon>
        <taxon>Boletus</taxon>
    </lineage>
</organism>
<dbReference type="AlphaFoldDB" id="A0AAD4BQ52"/>
<evidence type="ECO:0000256" key="3">
    <source>
        <dbReference type="ARBA" id="ARBA00022695"/>
    </source>
</evidence>
<dbReference type="GO" id="GO:0005634">
    <property type="term" value="C:nucleus"/>
    <property type="evidence" value="ECO:0007669"/>
    <property type="project" value="TreeGrafter"/>
</dbReference>
<reference evidence="6" key="1">
    <citation type="submission" date="2019-10" db="EMBL/GenBank/DDBJ databases">
        <authorList>
            <consortium name="DOE Joint Genome Institute"/>
            <person name="Kuo A."/>
            <person name="Miyauchi S."/>
            <person name="Kiss E."/>
            <person name="Drula E."/>
            <person name="Kohler A."/>
            <person name="Sanchez-Garcia M."/>
            <person name="Andreopoulos B."/>
            <person name="Barry K.W."/>
            <person name="Bonito G."/>
            <person name="Buee M."/>
            <person name="Carver A."/>
            <person name="Chen C."/>
            <person name="Cichocki N."/>
            <person name="Clum A."/>
            <person name="Culley D."/>
            <person name="Crous P.W."/>
            <person name="Fauchery L."/>
            <person name="Girlanda M."/>
            <person name="Hayes R."/>
            <person name="Keri Z."/>
            <person name="LaButti K."/>
            <person name="Lipzen A."/>
            <person name="Lombard V."/>
            <person name="Magnuson J."/>
            <person name="Maillard F."/>
            <person name="Morin E."/>
            <person name="Murat C."/>
            <person name="Nolan M."/>
            <person name="Ohm R."/>
            <person name="Pangilinan J."/>
            <person name="Pereira M."/>
            <person name="Perotto S."/>
            <person name="Peter M."/>
            <person name="Riley R."/>
            <person name="Sitrit Y."/>
            <person name="Stielow B."/>
            <person name="Szollosi G."/>
            <person name="Zifcakova L."/>
            <person name="Stursova M."/>
            <person name="Spatafora J.W."/>
            <person name="Tedersoo L."/>
            <person name="Vaario L.-M."/>
            <person name="Yamada A."/>
            <person name="Yan M."/>
            <person name="Wang P."/>
            <person name="Xu J."/>
            <person name="Bruns T."/>
            <person name="Baldrian P."/>
            <person name="Vilgalys R."/>
            <person name="Henrissat B."/>
            <person name="Grigoriev I.V."/>
            <person name="Hibbett D."/>
            <person name="Nagy L.G."/>
            <person name="Martin F.M."/>
        </authorList>
    </citation>
    <scope>NUCLEOTIDE SEQUENCE</scope>
    <source>
        <strain evidence="6">BED1</strain>
    </source>
</reference>
<dbReference type="SUPFAM" id="SSF56672">
    <property type="entry name" value="DNA/RNA polymerases"/>
    <property type="match status" value="1"/>
</dbReference>
<dbReference type="InterPro" id="IPR042087">
    <property type="entry name" value="DNA_pol_B_thumb"/>
</dbReference>
<proteinExistence type="predicted"/>
<dbReference type="GO" id="GO:0000166">
    <property type="term" value="F:nucleotide binding"/>
    <property type="evidence" value="ECO:0007669"/>
    <property type="project" value="InterPro"/>
</dbReference>
<evidence type="ECO:0000259" key="5">
    <source>
        <dbReference type="Pfam" id="PF00136"/>
    </source>
</evidence>
<dbReference type="EC" id="2.7.7.7" evidence="1"/>
<dbReference type="GO" id="GO:0042276">
    <property type="term" value="P:error-prone translesion synthesis"/>
    <property type="evidence" value="ECO:0007669"/>
    <property type="project" value="TreeGrafter"/>
</dbReference>
<comment type="caution">
    <text evidence="6">The sequence shown here is derived from an EMBL/GenBank/DDBJ whole genome shotgun (WGS) entry which is preliminary data.</text>
</comment>
<keyword evidence="4" id="KW-0239">DNA-directed DNA polymerase</keyword>
<evidence type="ECO:0000256" key="4">
    <source>
        <dbReference type="ARBA" id="ARBA00022932"/>
    </source>
</evidence>